<proteinExistence type="predicted"/>
<reference evidence="2" key="2">
    <citation type="submission" date="2020-12" db="EMBL/GenBank/DDBJ databases">
        <title>New Spironucleus salmonicida genome in near-complete chromosomes.</title>
        <authorList>
            <person name="Xu F."/>
            <person name="Kurt Z."/>
            <person name="Jimenez-Gonzalez A."/>
            <person name="Astvaldsson A."/>
            <person name="Andersson J.O."/>
            <person name="Svard S.G."/>
        </authorList>
    </citation>
    <scope>NUCLEOTIDE SEQUENCE</scope>
    <source>
        <strain evidence="2">ATCC 50377</strain>
    </source>
</reference>
<dbReference type="Proteomes" id="UP000018208">
    <property type="component" value="Unassembled WGS sequence"/>
</dbReference>
<protein>
    <submittedName>
        <fullName evidence="1">Uncharacterized protein</fullName>
    </submittedName>
</protein>
<dbReference type="EMBL" id="KI545993">
    <property type="protein sequence ID" value="EST48301.1"/>
    <property type="molecule type" value="Genomic_DNA"/>
</dbReference>
<dbReference type="AlphaFoldDB" id="V6LX61"/>
<keyword evidence="3" id="KW-1185">Reference proteome</keyword>
<evidence type="ECO:0000313" key="3">
    <source>
        <dbReference type="Proteomes" id="UP000018208"/>
    </source>
</evidence>
<evidence type="ECO:0000313" key="1">
    <source>
        <dbReference type="EMBL" id="EST48301.1"/>
    </source>
</evidence>
<accession>V6LX61</accession>
<dbReference type="VEuPathDB" id="GiardiaDB:SS50377_23897"/>
<sequence length="745" mass="84165">MNDALQAFLDSSDPKYLIFTQIQPMPFLTLVSQLPFQTNQIQILKNHLQQNLPPGLMQQLLQFNQQIGLTADSYKARRFALIFDPQKQLVFERLVDRTLTVRQAALQCAVAQNFLQDDILAQRFVDVLVQTSKTDDLIGAMDLNLVSPVIINYLKTAGSCPAAAEKLAEIDQISPFESFLQEGDAYLIKYFQKVINAPNASLIDFLNAYVEREFELLPCAINSIRHSKNHQIVNFLERKISDLNLNRNVLAGALNQINTDDSFGGISVDIFAGNQLDLGVLFKSNKDNQSLQNTQQNLAIFTLLIQEIQRNIHGNLQLANDIIVNYLNRTDSFALGKHITMLDFVFNCMAQSSQLHDENLEDVSAFVKQIDRQISQFYVSCKTSFSTDSDFYFQIVSISTGIVNQIAFFAPHEELLGVVLHCRNTLGKLATMIFGQLFSLEIRAEIGFLRSVYVYTILGANISLLTPSIKDYQFDVIRKWAEQLVGQVNIYSEDTFLKSIVYGEQEPEQNAALIAFTVENVVDLVNILLQFDNKFDMDALMVQIARLVYHVMNSNTLRGCVDCQSLIFTYFQPILGRLFELASFTSNFLHFGVLLGIIVLNVPQGERFVIFLFDQLLTQGADYLIVTEILVGVLAVNECYKFGEEIGCTEIVNKCSKINVLPVIFLCYRQSKQVERSIEKLITLGISVLPQEQRSACQIQMRKLECDIEVDAGTEDAGQGFRAEYIKKLGKLCSRPAGLIDRIYE</sequence>
<dbReference type="EMBL" id="AUWU02000004">
    <property type="protein sequence ID" value="KAH0573962.1"/>
    <property type="molecule type" value="Genomic_DNA"/>
</dbReference>
<organism evidence="1">
    <name type="scientific">Spironucleus salmonicida</name>
    <dbReference type="NCBI Taxonomy" id="348837"/>
    <lineage>
        <taxon>Eukaryota</taxon>
        <taxon>Metamonada</taxon>
        <taxon>Diplomonadida</taxon>
        <taxon>Hexamitidae</taxon>
        <taxon>Hexamitinae</taxon>
        <taxon>Spironucleus</taxon>
    </lineage>
</organism>
<evidence type="ECO:0000313" key="2">
    <source>
        <dbReference type="EMBL" id="KAH0573962.1"/>
    </source>
</evidence>
<gene>
    <name evidence="1" type="ORF">SS50377_11500</name>
    <name evidence="2" type="ORF">SS50377_23897</name>
</gene>
<reference evidence="1 2" key="1">
    <citation type="journal article" date="2014" name="PLoS Genet.">
        <title>The Genome of Spironucleus salmonicida Highlights a Fish Pathogen Adapted to Fluctuating Environments.</title>
        <authorList>
            <person name="Xu F."/>
            <person name="Jerlstrom-Hultqvist J."/>
            <person name="Einarsson E."/>
            <person name="Astvaldsson A."/>
            <person name="Svard S.G."/>
            <person name="Andersson J.O."/>
        </authorList>
    </citation>
    <scope>NUCLEOTIDE SEQUENCE</scope>
    <source>
        <strain evidence="2">ATCC 50377</strain>
    </source>
</reference>
<name>V6LX61_9EUKA</name>